<dbReference type="EMBL" id="BAAARA010000008">
    <property type="protein sequence ID" value="GAA2347560.1"/>
    <property type="molecule type" value="Genomic_DNA"/>
</dbReference>
<evidence type="ECO:0000256" key="4">
    <source>
        <dbReference type="ARBA" id="ARBA00023134"/>
    </source>
</evidence>
<evidence type="ECO:0000313" key="7">
    <source>
        <dbReference type="Proteomes" id="UP001501218"/>
    </source>
</evidence>
<evidence type="ECO:0000256" key="5">
    <source>
        <dbReference type="HAMAP-Rule" id="MF_02114"/>
    </source>
</evidence>
<comment type="catalytic activity">
    <reaction evidence="5">
        <text>phosphoenolpyruvate + GTP + H(+) = enolpyruvoyl-2-diphospho-5'-guanosine + diphosphate</text>
        <dbReference type="Rhea" id="RHEA:30519"/>
        <dbReference type="ChEBI" id="CHEBI:15378"/>
        <dbReference type="ChEBI" id="CHEBI:33019"/>
        <dbReference type="ChEBI" id="CHEBI:37565"/>
        <dbReference type="ChEBI" id="CHEBI:58702"/>
        <dbReference type="ChEBI" id="CHEBI:143701"/>
        <dbReference type="EC" id="2.7.7.105"/>
    </reaction>
</comment>
<organism evidence="6 7">
    <name type="scientific">Saccharopolyspora halophila</name>
    <dbReference type="NCBI Taxonomy" id="405551"/>
    <lineage>
        <taxon>Bacteria</taxon>
        <taxon>Bacillati</taxon>
        <taxon>Actinomycetota</taxon>
        <taxon>Actinomycetes</taxon>
        <taxon>Pseudonocardiales</taxon>
        <taxon>Pseudonocardiaceae</taxon>
        <taxon>Saccharopolyspora</taxon>
    </lineage>
</organism>
<dbReference type="EC" id="2.7.7.105" evidence="5"/>
<gene>
    <name evidence="6" type="primary">cofC</name>
    <name evidence="5" type="synonym">fbiD</name>
    <name evidence="6" type="ORF">GCM10009854_25860</name>
</gene>
<dbReference type="Proteomes" id="UP001501218">
    <property type="component" value="Unassembled WGS sequence"/>
</dbReference>
<dbReference type="InterPro" id="IPR029044">
    <property type="entry name" value="Nucleotide-diphossugar_trans"/>
</dbReference>
<dbReference type="HAMAP" id="MF_02114">
    <property type="entry name" value="CofC"/>
    <property type="match status" value="1"/>
</dbReference>
<dbReference type="RefSeq" id="WP_344130822.1">
    <property type="nucleotide sequence ID" value="NZ_BAAARA010000008.1"/>
</dbReference>
<keyword evidence="1 5" id="KW-0808">Transferase</keyword>
<evidence type="ECO:0000313" key="6">
    <source>
        <dbReference type="EMBL" id="GAA2347560.1"/>
    </source>
</evidence>
<accession>A0ABP5TC28</accession>
<dbReference type="NCBIfam" id="TIGR03552">
    <property type="entry name" value="F420_cofC"/>
    <property type="match status" value="1"/>
</dbReference>
<dbReference type="InterPro" id="IPR002835">
    <property type="entry name" value="CofC"/>
</dbReference>
<keyword evidence="3 5" id="KW-0547">Nucleotide-binding</keyword>
<protein>
    <recommendedName>
        <fullName evidence="5">Phosphoenolpyruvate guanylyltransferase</fullName>
        <shortName evidence="5">PEP guanylyltransferase</shortName>
        <ecNumber evidence="5">2.7.7.105</ecNumber>
    </recommendedName>
</protein>
<comment type="similarity">
    <text evidence="5">Belongs to the CofC family.</text>
</comment>
<feature type="binding site" evidence="5">
    <location>
        <position position="165"/>
    </location>
    <ligand>
        <name>phosphoenolpyruvate</name>
        <dbReference type="ChEBI" id="CHEBI:58702"/>
    </ligand>
</feature>
<comment type="function">
    <text evidence="5">Guanylyltransferase that catalyzes the activation of phosphoenolpyruvate (PEP) as enolpyruvoyl-2-diphospho-5'-guanosine, via the condensation of PEP with GTP. It is involved in the biosynthesis of coenzyme F420, a hydride carrier cofactor.</text>
</comment>
<keyword evidence="7" id="KW-1185">Reference proteome</keyword>
<feature type="binding site" evidence="5">
    <location>
        <position position="162"/>
    </location>
    <ligand>
        <name>phosphoenolpyruvate</name>
        <dbReference type="ChEBI" id="CHEBI:58702"/>
    </ligand>
</feature>
<evidence type="ECO:0000256" key="2">
    <source>
        <dbReference type="ARBA" id="ARBA00022695"/>
    </source>
</evidence>
<dbReference type="Pfam" id="PF01983">
    <property type="entry name" value="CofC"/>
    <property type="match status" value="1"/>
</dbReference>
<evidence type="ECO:0000256" key="1">
    <source>
        <dbReference type="ARBA" id="ARBA00022679"/>
    </source>
</evidence>
<comment type="caution">
    <text evidence="6">The sequence shown here is derived from an EMBL/GenBank/DDBJ whole genome shotgun (WGS) entry which is preliminary data.</text>
</comment>
<keyword evidence="4 5" id="KW-0342">GTP-binding</keyword>
<comment type="pathway">
    <text evidence="5">Cofactor biosynthesis; coenzyme F420 biosynthesis.</text>
</comment>
<name>A0ABP5TC28_9PSEU</name>
<keyword evidence="2 5" id="KW-0548">Nucleotidyltransferase</keyword>
<dbReference type="SUPFAM" id="SSF53448">
    <property type="entry name" value="Nucleotide-diphospho-sugar transferases"/>
    <property type="match status" value="1"/>
</dbReference>
<dbReference type="PANTHER" id="PTHR40392">
    <property type="entry name" value="2-PHOSPHO-L-LACTATE GUANYLYLTRANSFERASE"/>
    <property type="match status" value="1"/>
</dbReference>
<proteinExistence type="inferred from homology"/>
<sequence>MTAHDAPEDDGVHLLVPLKPLHLAKTRLLADRAPDGHIELVAAMALDTVTAARRAPGVSGVVVVSSDPVLTGELTAIGVEVLPDVPGAGLNAALRHGDALLRSRGVRRLGALQADLPALRPAELGAVLDAAGTDRSFCPDLPGAGTTLLLAEPRLPLDPRFGADSAAEHARSGAKTLLGPWESVRRDVDTTADLAAAAALGLGPRSARQLG</sequence>
<evidence type="ECO:0000256" key="3">
    <source>
        <dbReference type="ARBA" id="ARBA00022741"/>
    </source>
</evidence>
<dbReference type="GO" id="GO:0016779">
    <property type="term" value="F:nucleotidyltransferase activity"/>
    <property type="evidence" value="ECO:0007669"/>
    <property type="project" value="UniProtKB-KW"/>
</dbReference>
<reference evidence="7" key="1">
    <citation type="journal article" date="2019" name="Int. J. Syst. Evol. Microbiol.">
        <title>The Global Catalogue of Microorganisms (GCM) 10K type strain sequencing project: providing services to taxonomists for standard genome sequencing and annotation.</title>
        <authorList>
            <consortium name="The Broad Institute Genomics Platform"/>
            <consortium name="The Broad Institute Genome Sequencing Center for Infectious Disease"/>
            <person name="Wu L."/>
            <person name="Ma J."/>
        </authorList>
    </citation>
    <scope>NUCLEOTIDE SEQUENCE [LARGE SCALE GENOMIC DNA]</scope>
    <source>
        <strain evidence="7">JCM 16221</strain>
    </source>
</reference>
<dbReference type="Gene3D" id="3.90.550.10">
    <property type="entry name" value="Spore Coat Polysaccharide Biosynthesis Protein SpsA, Chain A"/>
    <property type="match status" value="1"/>
</dbReference>
<feature type="binding site" evidence="5">
    <location>
        <position position="146"/>
    </location>
    <ligand>
        <name>phosphoenolpyruvate</name>
        <dbReference type="ChEBI" id="CHEBI:58702"/>
    </ligand>
</feature>
<dbReference type="PANTHER" id="PTHR40392:SF1">
    <property type="entry name" value="2-PHOSPHO-L-LACTATE GUANYLYLTRANSFERASE"/>
    <property type="match status" value="1"/>
</dbReference>